<keyword evidence="3" id="KW-1185">Reference proteome</keyword>
<reference evidence="2" key="1">
    <citation type="journal article" date="2020" name="bioRxiv">
        <title>Comparative genomics of Chlamydomonas.</title>
        <authorList>
            <person name="Craig R.J."/>
            <person name="Hasan A.R."/>
            <person name="Ness R.W."/>
            <person name="Keightley P.D."/>
        </authorList>
    </citation>
    <scope>NUCLEOTIDE SEQUENCE</scope>
    <source>
        <strain evidence="2">CCAP 11/173</strain>
    </source>
</reference>
<organism evidence="2 3">
    <name type="scientific">Chlamydomonas schloesseri</name>
    <dbReference type="NCBI Taxonomy" id="2026947"/>
    <lineage>
        <taxon>Eukaryota</taxon>
        <taxon>Viridiplantae</taxon>
        <taxon>Chlorophyta</taxon>
        <taxon>core chlorophytes</taxon>
        <taxon>Chlorophyceae</taxon>
        <taxon>CS clade</taxon>
        <taxon>Chlamydomonadales</taxon>
        <taxon>Chlamydomonadaceae</taxon>
        <taxon>Chlamydomonas</taxon>
    </lineage>
</organism>
<feature type="region of interest" description="Disordered" evidence="1">
    <location>
        <begin position="38"/>
        <end position="109"/>
    </location>
</feature>
<feature type="compositionally biased region" description="Low complexity" evidence="1">
    <location>
        <begin position="92"/>
        <end position="102"/>
    </location>
</feature>
<accession>A0A835WSU3</accession>
<sequence length="170" mass="18078">MATQSLYPCPYPFVGMYPSAATAASLYPGVFVTVTATRSAKPQSGKKQSHRSGEPDATKQQIPKAETQPEAKAALMQKCEAAEIEPETTTDAAKAPARQQRQATEEAVRKPGALKLVKARAAAVCTGLWACMVEGAEAACALENGRCHCTCGQCVTCVYKHNRQGYVHGC</sequence>
<evidence type="ECO:0000313" key="3">
    <source>
        <dbReference type="Proteomes" id="UP000613740"/>
    </source>
</evidence>
<dbReference type="AlphaFoldDB" id="A0A835WSU3"/>
<comment type="caution">
    <text evidence="2">The sequence shown here is derived from an EMBL/GenBank/DDBJ whole genome shotgun (WGS) entry which is preliminary data.</text>
</comment>
<protein>
    <submittedName>
        <fullName evidence="2">Uncharacterized protein</fullName>
    </submittedName>
</protein>
<evidence type="ECO:0000256" key="1">
    <source>
        <dbReference type="SAM" id="MobiDB-lite"/>
    </source>
</evidence>
<name>A0A835WSU3_9CHLO</name>
<dbReference type="Proteomes" id="UP000613740">
    <property type="component" value="Unassembled WGS sequence"/>
</dbReference>
<proteinExistence type="predicted"/>
<gene>
    <name evidence="2" type="ORF">HYH02_001788</name>
</gene>
<dbReference type="EMBL" id="JAEHOD010000003">
    <property type="protein sequence ID" value="KAG2453569.1"/>
    <property type="molecule type" value="Genomic_DNA"/>
</dbReference>
<evidence type="ECO:0000313" key="2">
    <source>
        <dbReference type="EMBL" id="KAG2453569.1"/>
    </source>
</evidence>